<dbReference type="InterPro" id="IPR001647">
    <property type="entry name" value="HTH_TetR"/>
</dbReference>
<dbReference type="InterPro" id="IPR009057">
    <property type="entry name" value="Homeodomain-like_sf"/>
</dbReference>
<feature type="DNA-binding region" description="H-T-H motif" evidence="2">
    <location>
        <begin position="29"/>
        <end position="48"/>
    </location>
</feature>
<dbReference type="PANTHER" id="PTHR43479:SF11">
    <property type="entry name" value="ACREF_ENVCD OPERON REPRESSOR-RELATED"/>
    <property type="match status" value="1"/>
</dbReference>
<dbReference type="EMBL" id="JPVN01000004">
    <property type="protein sequence ID" value="KGR79704.1"/>
    <property type="molecule type" value="Genomic_DNA"/>
</dbReference>
<dbReference type="Gene3D" id="1.10.10.60">
    <property type="entry name" value="Homeodomain-like"/>
    <property type="match status" value="1"/>
</dbReference>
<dbReference type="InterPro" id="IPR013570">
    <property type="entry name" value="Tscrpt_reg_YsiA_C"/>
</dbReference>
<dbReference type="PRINTS" id="PR00455">
    <property type="entry name" value="HTHTETR"/>
</dbReference>
<dbReference type="Pfam" id="PF00440">
    <property type="entry name" value="TetR_N"/>
    <property type="match status" value="1"/>
</dbReference>
<dbReference type="OrthoDB" id="153047at2"/>
<feature type="domain" description="HTH tetR-type" evidence="3">
    <location>
        <begin position="6"/>
        <end position="66"/>
    </location>
</feature>
<organism evidence="4 5">
    <name type="scientific">Ureibacillus manganicus DSM 26584</name>
    <dbReference type="NCBI Taxonomy" id="1384049"/>
    <lineage>
        <taxon>Bacteria</taxon>
        <taxon>Bacillati</taxon>
        <taxon>Bacillota</taxon>
        <taxon>Bacilli</taxon>
        <taxon>Bacillales</taxon>
        <taxon>Caryophanaceae</taxon>
        <taxon>Ureibacillus</taxon>
    </lineage>
</organism>
<evidence type="ECO:0000256" key="2">
    <source>
        <dbReference type="PROSITE-ProRule" id="PRU00335"/>
    </source>
</evidence>
<evidence type="ECO:0000259" key="3">
    <source>
        <dbReference type="PROSITE" id="PS50977"/>
    </source>
</evidence>
<protein>
    <submittedName>
        <fullName evidence="4">TetR family transcriptional regulator</fullName>
    </submittedName>
</protein>
<dbReference type="SUPFAM" id="SSF46689">
    <property type="entry name" value="Homeodomain-like"/>
    <property type="match status" value="1"/>
</dbReference>
<dbReference type="InterPro" id="IPR050624">
    <property type="entry name" value="HTH-type_Tx_Regulator"/>
</dbReference>
<dbReference type="Gene3D" id="1.10.357.10">
    <property type="entry name" value="Tetracycline Repressor, domain 2"/>
    <property type="match status" value="1"/>
</dbReference>
<dbReference type="AlphaFoldDB" id="A0A0A3I4Q1"/>
<dbReference type="Pfam" id="PF08359">
    <property type="entry name" value="TetR_C_4"/>
    <property type="match status" value="1"/>
</dbReference>
<evidence type="ECO:0000256" key="1">
    <source>
        <dbReference type="ARBA" id="ARBA00023125"/>
    </source>
</evidence>
<dbReference type="Proteomes" id="UP000030416">
    <property type="component" value="Unassembled WGS sequence"/>
</dbReference>
<evidence type="ECO:0000313" key="5">
    <source>
        <dbReference type="Proteomes" id="UP000030416"/>
    </source>
</evidence>
<gene>
    <name evidence="4" type="ORF">CD29_04020</name>
</gene>
<name>A0A0A3I4Q1_9BACL</name>
<accession>A0A0A3I4Q1</accession>
<proteinExistence type="predicted"/>
<reference evidence="4 5" key="1">
    <citation type="submission" date="2014-02" db="EMBL/GenBank/DDBJ databases">
        <title>Draft genome sequence of Lysinibacillus manganicus DSM 26584T.</title>
        <authorList>
            <person name="Zhang F."/>
            <person name="Wang G."/>
            <person name="Zhang L."/>
        </authorList>
    </citation>
    <scope>NUCLEOTIDE SEQUENCE [LARGE SCALE GENOMIC DNA]</scope>
    <source>
        <strain evidence="4 5">DSM 26584</strain>
    </source>
</reference>
<dbReference type="eggNOG" id="COG1309">
    <property type="taxonomic scope" value="Bacteria"/>
</dbReference>
<dbReference type="STRING" id="1384049.CD29_04020"/>
<keyword evidence="5" id="KW-1185">Reference proteome</keyword>
<sequence>MARERKFTKEELYHAVKHLLLKHGYDGFTFTVLASFLDVSRAAIYKYYDNKEELISEYMVYELIKFLNDLKAIGEKKTFNEQFDALFDMIFADLSLYEIRAMGMQIPIINKKIKNNKQKISGIIVELYSSLQQFVELGKEEKVFKKDIPNNLILGMIFETVNIPNRGNIPLPEWVEMIKDVICHGLFTKD</sequence>
<dbReference type="PANTHER" id="PTHR43479">
    <property type="entry name" value="ACREF/ENVCD OPERON REPRESSOR-RELATED"/>
    <property type="match status" value="1"/>
</dbReference>
<dbReference type="RefSeq" id="WP_036183075.1">
    <property type="nucleotide sequence ID" value="NZ_AVDA01000004.1"/>
</dbReference>
<dbReference type="GO" id="GO:0003677">
    <property type="term" value="F:DNA binding"/>
    <property type="evidence" value="ECO:0007669"/>
    <property type="project" value="UniProtKB-UniRule"/>
</dbReference>
<dbReference type="PROSITE" id="PS50977">
    <property type="entry name" value="HTH_TETR_2"/>
    <property type="match status" value="1"/>
</dbReference>
<evidence type="ECO:0000313" key="4">
    <source>
        <dbReference type="EMBL" id="KGR79704.1"/>
    </source>
</evidence>
<keyword evidence="1 2" id="KW-0238">DNA-binding</keyword>
<comment type="caution">
    <text evidence="4">The sequence shown here is derived from an EMBL/GenBank/DDBJ whole genome shotgun (WGS) entry which is preliminary data.</text>
</comment>